<accession>A0ABN1BG01</accession>
<proteinExistence type="predicted"/>
<dbReference type="EMBL" id="BAAABY010000057">
    <property type="protein sequence ID" value="GAA0497049.1"/>
    <property type="molecule type" value="Genomic_DNA"/>
</dbReference>
<dbReference type="SUPFAM" id="SSF109854">
    <property type="entry name" value="DinB/YfiT-like putative metalloenzymes"/>
    <property type="match status" value="1"/>
</dbReference>
<evidence type="ECO:0000313" key="1">
    <source>
        <dbReference type="EMBL" id="GAA0497049.1"/>
    </source>
</evidence>
<dbReference type="RefSeq" id="WP_346099857.1">
    <property type="nucleotide sequence ID" value="NZ_BAAABY010000057.1"/>
</dbReference>
<organism evidence="1 2">
    <name type="scientific">Streptomyces olivaceiscleroticus</name>
    <dbReference type="NCBI Taxonomy" id="68245"/>
    <lineage>
        <taxon>Bacteria</taxon>
        <taxon>Bacillati</taxon>
        <taxon>Actinomycetota</taxon>
        <taxon>Actinomycetes</taxon>
        <taxon>Kitasatosporales</taxon>
        <taxon>Streptomycetaceae</taxon>
        <taxon>Streptomyces</taxon>
    </lineage>
</organism>
<dbReference type="Proteomes" id="UP001500909">
    <property type="component" value="Unassembled WGS sequence"/>
</dbReference>
<comment type="caution">
    <text evidence="1">The sequence shown here is derived from an EMBL/GenBank/DDBJ whole genome shotgun (WGS) entry which is preliminary data.</text>
</comment>
<sequence length="196" mass="21749">MPTHVPAEAQGDERGALLQFLEAQRGGLRRALLGLTDEAAASRPSASELSLSGLLKHVAETELNWLDMAKQRPSTIERDQSNWHLGFRLAEDESVAGMLAFYDRVAQETEEFIRAVPSLDDTFPLPEAPWFPPQARQSMRWLMLHLIEETARHAGHADIIRESLDGRTAFGLVDEERALREKAEKQGQQGAAAAGQ</sequence>
<dbReference type="InterPro" id="IPR034660">
    <property type="entry name" value="DinB/YfiT-like"/>
</dbReference>
<dbReference type="Gene3D" id="1.20.120.450">
    <property type="entry name" value="dinb family like domain"/>
    <property type="match status" value="1"/>
</dbReference>
<name>A0ABN1BG01_9ACTN</name>
<gene>
    <name evidence="1" type="ORF">GCM10010361_73280</name>
</gene>
<dbReference type="InterPro" id="IPR007061">
    <property type="entry name" value="MST-like"/>
</dbReference>
<reference evidence="1 2" key="1">
    <citation type="journal article" date="2019" name="Int. J. Syst. Evol. Microbiol.">
        <title>The Global Catalogue of Microorganisms (GCM) 10K type strain sequencing project: providing services to taxonomists for standard genome sequencing and annotation.</title>
        <authorList>
            <consortium name="The Broad Institute Genomics Platform"/>
            <consortium name="The Broad Institute Genome Sequencing Center for Infectious Disease"/>
            <person name="Wu L."/>
            <person name="Ma J."/>
        </authorList>
    </citation>
    <scope>NUCLEOTIDE SEQUENCE [LARGE SCALE GENOMIC DNA]</scope>
    <source>
        <strain evidence="1 2">JCM 4805</strain>
    </source>
</reference>
<protein>
    <submittedName>
        <fullName evidence="1">DinB family protein</fullName>
    </submittedName>
</protein>
<evidence type="ECO:0000313" key="2">
    <source>
        <dbReference type="Proteomes" id="UP001500909"/>
    </source>
</evidence>
<dbReference type="Pfam" id="PF04978">
    <property type="entry name" value="MST"/>
    <property type="match status" value="1"/>
</dbReference>
<keyword evidence="2" id="KW-1185">Reference proteome</keyword>